<dbReference type="InterPro" id="IPR001163">
    <property type="entry name" value="Sm_dom_euk/arc"/>
</dbReference>
<evidence type="ECO:0000256" key="9">
    <source>
        <dbReference type="RuleBase" id="RU365052"/>
    </source>
</evidence>
<dbReference type="GO" id="GO:0005686">
    <property type="term" value="C:U2 snRNP"/>
    <property type="evidence" value="ECO:0007669"/>
    <property type="project" value="TreeGrafter"/>
</dbReference>
<keyword evidence="4 9" id="KW-0747">Spliceosome</keyword>
<dbReference type="CDD" id="cd01719">
    <property type="entry name" value="Sm_G"/>
    <property type="match status" value="1"/>
</dbReference>
<protein>
    <recommendedName>
        <fullName evidence="9">Small nuclear ribonucleoprotein G</fullName>
        <shortName evidence="9">snRNP-G</shortName>
    </recommendedName>
</protein>
<dbReference type="FunFam" id="2.30.30.100:FF:000023">
    <property type="entry name" value="Small nuclear ribonucleoprotein G"/>
    <property type="match status" value="1"/>
</dbReference>
<dbReference type="GO" id="GO:0071013">
    <property type="term" value="C:catalytic step 2 spliceosome"/>
    <property type="evidence" value="ECO:0007669"/>
    <property type="project" value="TreeGrafter"/>
</dbReference>
<comment type="function">
    <text evidence="9">Plays a role in pre-mRNA splicing.</text>
</comment>
<comment type="similarity">
    <text evidence="2 9">Belongs to the snRNP Sm proteins family.</text>
</comment>
<gene>
    <name evidence="11" type="ORF">GGI25_006267</name>
</gene>
<evidence type="ECO:0000259" key="10">
    <source>
        <dbReference type="PROSITE" id="PS52002"/>
    </source>
</evidence>
<dbReference type="Proteomes" id="UP001151518">
    <property type="component" value="Unassembled WGS sequence"/>
</dbReference>
<evidence type="ECO:0000256" key="7">
    <source>
        <dbReference type="ARBA" id="ARBA00023242"/>
    </source>
</evidence>
<evidence type="ECO:0000256" key="4">
    <source>
        <dbReference type="ARBA" id="ARBA00022728"/>
    </source>
</evidence>
<keyword evidence="8 9" id="KW-0687">Ribonucleoprotein</keyword>
<dbReference type="InterPro" id="IPR010920">
    <property type="entry name" value="LSM_dom_sf"/>
</dbReference>
<dbReference type="PANTHER" id="PTHR10553">
    <property type="entry name" value="SMALL NUCLEAR RIBONUCLEOPROTEIN"/>
    <property type="match status" value="1"/>
</dbReference>
<dbReference type="GO" id="GO:0097526">
    <property type="term" value="C:spliceosomal tri-snRNP complex"/>
    <property type="evidence" value="ECO:0007669"/>
    <property type="project" value="TreeGrafter"/>
</dbReference>
<dbReference type="GO" id="GO:0034719">
    <property type="term" value="C:SMN-Sm protein complex"/>
    <property type="evidence" value="ECO:0007669"/>
    <property type="project" value="TreeGrafter"/>
</dbReference>
<dbReference type="PROSITE" id="PS52002">
    <property type="entry name" value="SM"/>
    <property type="match status" value="1"/>
</dbReference>
<keyword evidence="6 9" id="KW-0508">mRNA splicing</keyword>
<dbReference type="InterPro" id="IPR044641">
    <property type="entry name" value="Lsm7/SmG-like"/>
</dbReference>
<evidence type="ECO:0000256" key="2">
    <source>
        <dbReference type="ARBA" id="ARBA00006850"/>
    </source>
</evidence>
<dbReference type="EMBL" id="JANBTW010000163">
    <property type="protein sequence ID" value="KAJ2669092.1"/>
    <property type="molecule type" value="Genomic_DNA"/>
</dbReference>
<evidence type="ECO:0000256" key="5">
    <source>
        <dbReference type="ARBA" id="ARBA00022884"/>
    </source>
</evidence>
<proteinExistence type="inferred from homology"/>
<evidence type="ECO:0000313" key="11">
    <source>
        <dbReference type="EMBL" id="KAJ2669092.1"/>
    </source>
</evidence>
<dbReference type="PANTHER" id="PTHR10553:SF2">
    <property type="entry name" value="SMALL NUCLEAR RIBONUCLEOPROTEIN G"/>
    <property type="match status" value="1"/>
</dbReference>
<evidence type="ECO:0000256" key="3">
    <source>
        <dbReference type="ARBA" id="ARBA00022664"/>
    </source>
</evidence>
<organism evidence="11 12">
    <name type="scientific">Coemansia spiralis</name>
    <dbReference type="NCBI Taxonomy" id="417178"/>
    <lineage>
        <taxon>Eukaryota</taxon>
        <taxon>Fungi</taxon>
        <taxon>Fungi incertae sedis</taxon>
        <taxon>Zoopagomycota</taxon>
        <taxon>Kickxellomycotina</taxon>
        <taxon>Kickxellomycetes</taxon>
        <taxon>Kickxellales</taxon>
        <taxon>Kickxellaceae</taxon>
        <taxon>Coemansia</taxon>
    </lineage>
</organism>
<evidence type="ECO:0000313" key="12">
    <source>
        <dbReference type="Proteomes" id="UP001151518"/>
    </source>
</evidence>
<name>A0A9W8KVG5_9FUNG</name>
<evidence type="ECO:0000256" key="8">
    <source>
        <dbReference type="ARBA" id="ARBA00023274"/>
    </source>
</evidence>
<sequence>MGKTTAPELKAYMDKKLHLQLNANRSIIGVLRGFDPFMNLHLADAYEELDGNTYDPLGVVVVRGNSIVSMDALEPIDV</sequence>
<dbReference type="InterPro" id="IPR047575">
    <property type="entry name" value="Sm"/>
</dbReference>
<keyword evidence="3 9" id="KW-0507">mRNA processing</keyword>
<dbReference type="SUPFAM" id="SSF50182">
    <property type="entry name" value="Sm-like ribonucleoproteins"/>
    <property type="match status" value="1"/>
</dbReference>
<dbReference type="SMART" id="SM00651">
    <property type="entry name" value="Sm"/>
    <property type="match status" value="1"/>
</dbReference>
<accession>A0A9W8KVG5</accession>
<feature type="domain" description="Sm" evidence="10">
    <location>
        <begin position="4"/>
        <end position="76"/>
    </location>
</feature>
<evidence type="ECO:0000256" key="6">
    <source>
        <dbReference type="ARBA" id="ARBA00023187"/>
    </source>
</evidence>
<dbReference type="GO" id="GO:0005685">
    <property type="term" value="C:U1 snRNP"/>
    <property type="evidence" value="ECO:0007669"/>
    <property type="project" value="TreeGrafter"/>
</dbReference>
<dbReference type="AlphaFoldDB" id="A0A9W8KVG5"/>
<dbReference type="GO" id="GO:0005687">
    <property type="term" value="C:U4 snRNP"/>
    <property type="evidence" value="ECO:0007669"/>
    <property type="project" value="TreeGrafter"/>
</dbReference>
<dbReference type="GO" id="GO:0003723">
    <property type="term" value="F:RNA binding"/>
    <property type="evidence" value="ECO:0007669"/>
    <property type="project" value="UniProtKB-UniRule"/>
</dbReference>
<dbReference type="GO" id="GO:0005682">
    <property type="term" value="C:U5 snRNP"/>
    <property type="evidence" value="ECO:0007669"/>
    <property type="project" value="TreeGrafter"/>
</dbReference>
<dbReference type="Pfam" id="PF01423">
    <property type="entry name" value="LSM"/>
    <property type="match status" value="1"/>
</dbReference>
<dbReference type="Gene3D" id="2.30.30.100">
    <property type="match status" value="1"/>
</dbReference>
<dbReference type="GO" id="GO:0000387">
    <property type="term" value="P:spliceosomal snRNP assembly"/>
    <property type="evidence" value="ECO:0007669"/>
    <property type="project" value="UniProtKB-UniRule"/>
</dbReference>
<dbReference type="GO" id="GO:0005689">
    <property type="term" value="C:U12-type spliceosomal complex"/>
    <property type="evidence" value="ECO:0007669"/>
    <property type="project" value="TreeGrafter"/>
</dbReference>
<comment type="subcellular location">
    <subcellularLocation>
        <location evidence="1 9">Nucleus</location>
    </subcellularLocation>
</comment>
<keyword evidence="5 9" id="KW-0694">RNA-binding</keyword>
<dbReference type="GO" id="GO:0071011">
    <property type="term" value="C:precatalytic spliceosome"/>
    <property type="evidence" value="ECO:0007669"/>
    <property type="project" value="TreeGrafter"/>
</dbReference>
<dbReference type="OrthoDB" id="2146at2759"/>
<dbReference type="InterPro" id="IPR034098">
    <property type="entry name" value="Sm_G"/>
</dbReference>
<keyword evidence="7 9" id="KW-0539">Nucleus</keyword>
<reference evidence="11" key="1">
    <citation type="submission" date="2022-07" db="EMBL/GenBank/DDBJ databases">
        <title>Phylogenomic reconstructions and comparative analyses of Kickxellomycotina fungi.</title>
        <authorList>
            <person name="Reynolds N.K."/>
            <person name="Stajich J.E."/>
            <person name="Barry K."/>
            <person name="Grigoriev I.V."/>
            <person name="Crous P."/>
            <person name="Smith M.E."/>
        </authorList>
    </citation>
    <scope>NUCLEOTIDE SEQUENCE</scope>
    <source>
        <strain evidence="11">NRRL 3115</strain>
    </source>
</reference>
<comment type="caution">
    <text evidence="11">The sequence shown here is derived from an EMBL/GenBank/DDBJ whole genome shotgun (WGS) entry which is preliminary data.</text>
</comment>
<dbReference type="GO" id="GO:0071004">
    <property type="term" value="C:U2-type prespliceosome"/>
    <property type="evidence" value="ECO:0007669"/>
    <property type="project" value="TreeGrafter"/>
</dbReference>
<evidence type="ECO:0000256" key="1">
    <source>
        <dbReference type="ARBA" id="ARBA00004123"/>
    </source>
</evidence>